<keyword evidence="4" id="KW-1185">Reference proteome</keyword>
<dbReference type="InterPro" id="IPR050905">
    <property type="entry name" value="Plant_NBS-LRR"/>
</dbReference>
<keyword evidence="1" id="KW-0611">Plant defense</keyword>
<evidence type="ECO:0000313" key="4">
    <source>
        <dbReference type="Proteomes" id="UP001374535"/>
    </source>
</evidence>
<dbReference type="InterPro" id="IPR032675">
    <property type="entry name" value="LRR_dom_sf"/>
</dbReference>
<evidence type="ECO:0000259" key="2">
    <source>
        <dbReference type="Pfam" id="PF23247"/>
    </source>
</evidence>
<dbReference type="EMBL" id="CP144691">
    <property type="protein sequence ID" value="WVY94047.1"/>
    <property type="molecule type" value="Genomic_DNA"/>
</dbReference>
<dbReference type="AlphaFoldDB" id="A0AAQ3RIK1"/>
<dbReference type="PANTHER" id="PTHR33463:SF204">
    <property type="entry name" value="NB-ARC DOMAIN-CONTAINING PROTEIN"/>
    <property type="match status" value="1"/>
</dbReference>
<dbReference type="PANTHER" id="PTHR33463">
    <property type="entry name" value="NB-ARC DOMAIN-CONTAINING PROTEIN-RELATED"/>
    <property type="match status" value="1"/>
</dbReference>
<evidence type="ECO:0000256" key="1">
    <source>
        <dbReference type="ARBA" id="ARBA00022821"/>
    </source>
</evidence>
<dbReference type="Proteomes" id="UP001374535">
    <property type="component" value="Chromosome 10"/>
</dbReference>
<feature type="domain" description="Disease resistance protein At4g27190-like leucine-rich repeats" evidence="2">
    <location>
        <begin position="131"/>
        <end position="270"/>
    </location>
</feature>
<dbReference type="Gene3D" id="3.80.10.10">
    <property type="entry name" value="Ribonuclease Inhibitor"/>
    <property type="match status" value="2"/>
</dbReference>
<reference evidence="3 4" key="1">
    <citation type="journal article" date="2023" name="Life. Sci Alliance">
        <title>Evolutionary insights into 3D genome organization and epigenetic landscape of Vigna mungo.</title>
        <authorList>
            <person name="Junaid A."/>
            <person name="Singh B."/>
            <person name="Bhatia S."/>
        </authorList>
    </citation>
    <scope>NUCLEOTIDE SEQUENCE [LARGE SCALE GENOMIC DNA]</scope>
    <source>
        <strain evidence="3">Urdbean</strain>
    </source>
</reference>
<feature type="non-terminal residue" evidence="3">
    <location>
        <position position="598"/>
    </location>
</feature>
<dbReference type="Pfam" id="PF23247">
    <property type="entry name" value="LRR_RPS2"/>
    <property type="match status" value="2"/>
</dbReference>
<gene>
    <name evidence="3" type="ORF">V8G54_033135</name>
</gene>
<dbReference type="SUPFAM" id="SSF52047">
    <property type="entry name" value="RNI-like"/>
    <property type="match status" value="1"/>
</dbReference>
<sequence>MRSSYLLPPALEFSLNYKEFIDGQDESLDLCDVGTAAIPIKFCETKKLHIEDLSNLKRFSSGNIVEWPSLETLVLNHCPKINNFGLGIIKESQLKSTLIIDPHINLPYLFQLLDDKFSLITEYYVCEHEELTKVINNLQSSHFTNLQIFRAKNYEGHLETFLSILMRRSHKLEIINIEKCKLGFYPKLFDSSYRDEKTVGDEKFFRLLKELKLIETDLIDIWHYDGPNVIDLGNLQILHVKGCHSLEYIFNAYPPEKLHQLRELIIEECRLLYTIFDKVGPTTKFPSLNKVEFKFLPNFRKIYSGHLEFPSLQSVMIEKCPILEKFTTGFAEPNEKLTIDGKSFFELNEIMFDRYDNLVCVISSETLQELRNLKKLVVTSCKELKIVFNIHQEISYSTQLLHQLYELLLIDLPKLTCITNKENCRLYPNLKTLHLKQCNSLSLLQVPQNLINMDISDSDMLKKIIIIEEKVEIRRDKLTFHELKHVSLENLSKLSVAFPSVYEFPALQTLKIANCSAMKSLVEDSKALTESSTTNYFFPSSLLMEKLKEIHIINMDVEKLWHSNYPSESFCELEDLKVFDLEDDNLDHNTPEILPRLE</sequence>
<proteinExistence type="predicted"/>
<organism evidence="3 4">
    <name type="scientific">Vigna mungo</name>
    <name type="common">Black gram</name>
    <name type="synonym">Phaseolus mungo</name>
    <dbReference type="NCBI Taxonomy" id="3915"/>
    <lineage>
        <taxon>Eukaryota</taxon>
        <taxon>Viridiplantae</taxon>
        <taxon>Streptophyta</taxon>
        <taxon>Embryophyta</taxon>
        <taxon>Tracheophyta</taxon>
        <taxon>Spermatophyta</taxon>
        <taxon>Magnoliopsida</taxon>
        <taxon>eudicotyledons</taxon>
        <taxon>Gunneridae</taxon>
        <taxon>Pentapetalae</taxon>
        <taxon>rosids</taxon>
        <taxon>fabids</taxon>
        <taxon>Fabales</taxon>
        <taxon>Fabaceae</taxon>
        <taxon>Papilionoideae</taxon>
        <taxon>50 kb inversion clade</taxon>
        <taxon>NPAAA clade</taxon>
        <taxon>indigoferoid/millettioid clade</taxon>
        <taxon>Phaseoleae</taxon>
        <taxon>Vigna</taxon>
    </lineage>
</organism>
<feature type="domain" description="Disease resistance protein At4g27190-like leucine-rich repeats" evidence="2">
    <location>
        <begin position="335"/>
        <end position="442"/>
    </location>
</feature>
<accession>A0AAQ3RIK1</accession>
<name>A0AAQ3RIK1_VIGMU</name>
<protein>
    <recommendedName>
        <fullName evidence="2">Disease resistance protein At4g27190-like leucine-rich repeats domain-containing protein</fullName>
    </recommendedName>
</protein>
<evidence type="ECO:0000313" key="3">
    <source>
        <dbReference type="EMBL" id="WVY94047.1"/>
    </source>
</evidence>
<dbReference type="InterPro" id="IPR057135">
    <property type="entry name" value="At4g27190-like_LRR"/>
</dbReference>